<dbReference type="Proteomes" id="UP000193963">
    <property type="component" value="Unassembled WGS sequence"/>
</dbReference>
<evidence type="ECO:0000313" key="2">
    <source>
        <dbReference type="Proteomes" id="UP000193963"/>
    </source>
</evidence>
<dbReference type="AlphaFoldDB" id="A0A1X7A4C8"/>
<name>A0A1X7A4C8_9RHOB</name>
<dbReference type="RefSeq" id="WP_085889734.1">
    <property type="nucleotide sequence ID" value="NZ_FWFN01000009.1"/>
</dbReference>
<accession>A0A1X7A4C8</accession>
<proteinExistence type="predicted"/>
<organism evidence="1 2">
    <name type="scientific">Pseudooceanicola marinus</name>
    <dbReference type="NCBI Taxonomy" id="396013"/>
    <lineage>
        <taxon>Bacteria</taxon>
        <taxon>Pseudomonadati</taxon>
        <taxon>Pseudomonadota</taxon>
        <taxon>Alphaproteobacteria</taxon>
        <taxon>Rhodobacterales</taxon>
        <taxon>Paracoccaceae</taxon>
        <taxon>Pseudooceanicola</taxon>
    </lineage>
</organism>
<gene>
    <name evidence="1" type="ORF">PSM7751_03707</name>
</gene>
<protein>
    <submittedName>
        <fullName evidence="1">Uncharacterized protein</fullName>
    </submittedName>
</protein>
<sequence length="226" mass="24215">MWNIPTSEGALVGRLTLEVIGAAADRRSGVGRGDGERPAPSLAALAVNLVPVDIGASAVRRAERRVPPALARYQVDDGRRLVVMAYASAVERLGVARGADMLAERVGGGGGPSDGGISARLQDRAFVDAVRGLVNHWRWHRGLGRFTEGPARPVLVPRRRAPGRRQILAVDLWDAVAIEGLPFAEILRRHGWTKQAAAGQILADDFAETVRHVADRCGHGARLDRA</sequence>
<reference evidence="1 2" key="1">
    <citation type="submission" date="2017-03" db="EMBL/GenBank/DDBJ databases">
        <authorList>
            <person name="Afonso C.L."/>
            <person name="Miller P.J."/>
            <person name="Scott M.A."/>
            <person name="Spackman E."/>
            <person name="Goraichik I."/>
            <person name="Dimitrov K.M."/>
            <person name="Suarez D.L."/>
            <person name="Swayne D.E."/>
        </authorList>
    </citation>
    <scope>NUCLEOTIDE SEQUENCE [LARGE SCALE GENOMIC DNA]</scope>
    <source>
        <strain evidence="1 2">CECT 7751</strain>
    </source>
</reference>
<evidence type="ECO:0000313" key="1">
    <source>
        <dbReference type="EMBL" id="SLN70268.1"/>
    </source>
</evidence>
<dbReference type="EMBL" id="FWFN01000009">
    <property type="protein sequence ID" value="SLN70268.1"/>
    <property type="molecule type" value="Genomic_DNA"/>
</dbReference>
<dbReference type="OrthoDB" id="9844060at2"/>
<keyword evidence="2" id="KW-1185">Reference proteome</keyword>